<protein>
    <submittedName>
        <fullName evidence="1">Uncharacterized protein</fullName>
    </submittedName>
</protein>
<name>A0A8R1XN96_ONCVO</name>
<reference evidence="2" key="1">
    <citation type="submission" date="2013-10" db="EMBL/GenBank/DDBJ databases">
        <title>Genome sequencing of Onchocerca volvulus.</title>
        <authorList>
            <person name="Cotton J."/>
            <person name="Tsai J."/>
            <person name="Stanley E."/>
            <person name="Tracey A."/>
            <person name="Holroyd N."/>
            <person name="Lustigman S."/>
            <person name="Berriman M."/>
        </authorList>
    </citation>
    <scope>NUCLEOTIDE SEQUENCE</scope>
</reference>
<proteinExistence type="predicted"/>
<organism evidence="1 2">
    <name type="scientific">Onchocerca volvulus</name>
    <dbReference type="NCBI Taxonomy" id="6282"/>
    <lineage>
        <taxon>Eukaryota</taxon>
        <taxon>Metazoa</taxon>
        <taxon>Ecdysozoa</taxon>
        <taxon>Nematoda</taxon>
        <taxon>Chromadorea</taxon>
        <taxon>Rhabditida</taxon>
        <taxon>Spirurina</taxon>
        <taxon>Spiruromorpha</taxon>
        <taxon>Filarioidea</taxon>
        <taxon>Onchocercidae</taxon>
        <taxon>Onchocerca</taxon>
    </lineage>
</organism>
<evidence type="ECO:0000313" key="1">
    <source>
        <dbReference type="EnsemblMetazoa" id="OVOC10886.1"/>
    </source>
</evidence>
<accession>A0A8R1XN96</accession>
<dbReference type="Proteomes" id="UP000024404">
    <property type="component" value="Unassembled WGS sequence"/>
</dbReference>
<keyword evidence="2" id="KW-1185">Reference proteome</keyword>
<dbReference type="EMBL" id="CMVM020000346">
    <property type="status" value="NOT_ANNOTATED_CDS"/>
    <property type="molecule type" value="Genomic_DNA"/>
</dbReference>
<evidence type="ECO:0000313" key="2">
    <source>
        <dbReference type="Proteomes" id="UP000024404"/>
    </source>
</evidence>
<reference evidence="1" key="2">
    <citation type="submission" date="2022-06" db="UniProtKB">
        <authorList>
            <consortium name="EnsemblMetazoa"/>
        </authorList>
    </citation>
    <scope>IDENTIFICATION</scope>
</reference>
<dbReference type="AlphaFoldDB" id="A0A8R1XN96"/>
<sequence>MRGEKRKRKEAVDIQSFLPFEAPQNAERIPKMFGVGGEQLLHYAFHYWLSLEIAEYV</sequence>
<dbReference type="EnsemblMetazoa" id="OVOC10886.1">
    <property type="protein sequence ID" value="OVOC10886.1"/>
    <property type="gene ID" value="WBGene00247695"/>
</dbReference>